<dbReference type="InterPro" id="IPR010131">
    <property type="entry name" value="MdtP/NodT-like"/>
</dbReference>
<dbReference type="Pfam" id="PF02321">
    <property type="entry name" value="OEP"/>
    <property type="match status" value="2"/>
</dbReference>
<dbReference type="OrthoDB" id="9770517at2"/>
<dbReference type="Gene3D" id="2.20.200.10">
    <property type="entry name" value="Outer membrane efflux proteins (OEP)"/>
    <property type="match status" value="1"/>
</dbReference>
<feature type="signal peptide" evidence="2">
    <location>
        <begin position="1"/>
        <end position="21"/>
    </location>
</feature>
<gene>
    <name evidence="3" type="ORF">GM668_17600</name>
</gene>
<evidence type="ECO:0000256" key="2">
    <source>
        <dbReference type="RuleBase" id="RU362097"/>
    </source>
</evidence>
<organism evidence="3 4">
    <name type="scientific">Pseudoduganella ginsengisoli</name>
    <dbReference type="NCBI Taxonomy" id="1462440"/>
    <lineage>
        <taxon>Bacteria</taxon>
        <taxon>Pseudomonadati</taxon>
        <taxon>Pseudomonadota</taxon>
        <taxon>Betaproteobacteria</taxon>
        <taxon>Burkholderiales</taxon>
        <taxon>Oxalobacteraceae</taxon>
        <taxon>Telluria group</taxon>
        <taxon>Pseudoduganella</taxon>
    </lineage>
</organism>
<accession>A0A6L6Q4A5</accession>
<keyword evidence="4" id="KW-1185">Reference proteome</keyword>
<dbReference type="PANTHER" id="PTHR30203:SF33">
    <property type="entry name" value="BLR4455 PROTEIN"/>
    <property type="match status" value="1"/>
</dbReference>
<dbReference type="SUPFAM" id="SSF56954">
    <property type="entry name" value="Outer membrane efflux proteins (OEP)"/>
    <property type="match status" value="1"/>
</dbReference>
<reference evidence="3 4" key="1">
    <citation type="submission" date="2019-11" db="EMBL/GenBank/DDBJ databases">
        <title>Type strains purchased from KCTC, JCM and DSMZ.</title>
        <authorList>
            <person name="Lu H."/>
        </authorList>
    </citation>
    <scope>NUCLEOTIDE SEQUENCE [LARGE SCALE GENOMIC DNA]</scope>
    <source>
        <strain evidence="3 4">KCTC 42409</strain>
    </source>
</reference>
<comment type="similarity">
    <text evidence="1 2">Belongs to the outer membrane factor (OMF) (TC 1.B.17) family.</text>
</comment>
<keyword evidence="2" id="KW-0732">Signal</keyword>
<protein>
    <submittedName>
        <fullName evidence="3">Efflux transporter outer membrane subunit</fullName>
    </submittedName>
</protein>
<feature type="chain" id="PRO_5027143193" evidence="2">
    <location>
        <begin position="22"/>
        <end position="491"/>
    </location>
</feature>
<dbReference type="PANTHER" id="PTHR30203">
    <property type="entry name" value="OUTER MEMBRANE CATION EFFLUX PROTEIN"/>
    <property type="match status" value="1"/>
</dbReference>
<dbReference type="GO" id="GO:0005886">
    <property type="term" value="C:plasma membrane"/>
    <property type="evidence" value="ECO:0007669"/>
    <property type="project" value="UniProtKB-SubCell"/>
</dbReference>
<dbReference type="GO" id="GO:0015562">
    <property type="term" value="F:efflux transmembrane transporter activity"/>
    <property type="evidence" value="ECO:0007669"/>
    <property type="project" value="InterPro"/>
</dbReference>
<comment type="subcellular location">
    <subcellularLocation>
        <location evidence="2">Cell membrane</location>
        <topology evidence="2">Lipid-anchor</topology>
    </subcellularLocation>
</comment>
<dbReference type="RefSeq" id="WP_155440256.1">
    <property type="nucleotide sequence ID" value="NZ_WNLA01000012.1"/>
</dbReference>
<dbReference type="AlphaFoldDB" id="A0A6L6Q4A5"/>
<dbReference type="PROSITE" id="PS51257">
    <property type="entry name" value="PROKAR_LIPOPROTEIN"/>
    <property type="match status" value="1"/>
</dbReference>
<keyword evidence="2" id="KW-0564">Palmitate</keyword>
<dbReference type="Proteomes" id="UP000484015">
    <property type="component" value="Unassembled WGS sequence"/>
</dbReference>
<keyword evidence="2" id="KW-0812">Transmembrane</keyword>
<keyword evidence="2" id="KW-0449">Lipoprotein</keyword>
<evidence type="ECO:0000313" key="3">
    <source>
        <dbReference type="EMBL" id="MTW03902.1"/>
    </source>
</evidence>
<evidence type="ECO:0000256" key="1">
    <source>
        <dbReference type="ARBA" id="ARBA00007613"/>
    </source>
</evidence>
<keyword evidence="2" id="KW-0472">Membrane</keyword>
<comment type="caution">
    <text evidence="3">The sequence shown here is derived from an EMBL/GenBank/DDBJ whole genome shotgun (WGS) entry which is preliminary data.</text>
</comment>
<dbReference type="InterPro" id="IPR003423">
    <property type="entry name" value="OMP_efflux"/>
</dbReference>
<keyword evidence="2" id="KW-1134">Transmembrane beta strand</keyword>
<sequence>MNMTAKGVAPLLAALLLTACAAPEFKQPAIDTPAAFKESQTAPIRTGGVVTAADGTRWKQAQPAEQQARGEWWLAFNDPALNGLIGEATKANANLAVAAARVKQARAIAGISEAARIPQVGVGVGAQRARASAQSLGLPAGTAVAPQTSYSASLTASYEVDLFGRVSSDIAASRNDAAATEANYRSVLLALQADVAQAYFRLRALDAELATLEQTVRLREENVKVNQRRFDLGDIGEFDLSRAKTELATSRVEAIGLQRQRVTTEHALAVLLGQPAASFTAGVSPLQDASLLPSIPAGLPSSLLERRPDIVAAQRAMEAANARIGVARSAMFPSLTINANGGGAAGTFADVFKWSSRSWVLGALMSMPLIDGGRNSNNVARSEAALEESVASYRNSVLNAFAEVEDNLAGLRILSGQTQEIDDALVSARRSADLAQKLYAAGRSSYLDLLDAQRNLAQVERNAVQLRGNRAVTTVALIRALGGGWDSVSAR</sequence>
<name>A0A6L6Q4A5_9BURK</name>
<evidence type="ECO:0000313" key="4">
    <source>
        <dbReference type="Proteomes" id="UP000484015"/>
    </source>
</evidence>
<dbReference type="Gene3D" id="1.20.1600.10">
    <property type="entry name" value="Outer membrane efflux proteins (OEP)"/>
    <property type="match status" value="1"/>
</dbReference>
<dbReference type="EMBL" id="WNLA01000012">
    <property type="protein sequence ID" value="MTW03902.1"/>
    <property type="molecule type" value="Genomic_DNA"/>
</dbReference>
<proteinExistence type="inferred from homology"/>
<dbReference type="NCBIfam" id="TIGR01845">
    <property type="entry name" value="outer_NodT"/>
    <property type="match status" value="1"/>
</dbReference>